<dbReference type="EMBL" id="VCKW01000034">
    <property type="protein sequence ID" value="TMR04178.1"/>
    <property type="molecule type" value="Genomic_DNA"/>
</dbReference>
<accession>A0A5C4JGS3</accession>
<comment type="caution">
    <text evidence="1">The sequence shown here is derived from an EMBL/GenBank/DDBJ whole genome shotgun (WGS) entry which is preliminary data.</text>
</comment>
<dbReference type="PANTHER" id="PTHR35526">
    <property type="entry name" value="ANTI-SIGMA-F FACTOR RSBW-RELATED"/>
    <property type="match status" value="1"/>
</dbReference>
<name>A0A5C4JGS3_9ACTN</name>
<sequence length="95" mass="10392">MSGASELVTNALRHASQENGDITLRLGRTEDRTLWLEVQDGTPKHPHLQPVDMISEVGCSLVIVDYLSRGCGLHPLEGDTGKVVFAVIDPCPRDR</sequence>
<keyword evidence="1" id="KW-0067">ATP-binding</keyword>
<dbReference type="PANTHER" id="PTHR35526:SF3">
    <property type="entry name" value="ANTI-SIGMA-F FACTOR RSBW"/>
    <property type="match status" value="1"/>
</dbReference>
<dbReference type="RefSeq" id="WP_138644662.1">
    <property type="nucleotide sequence ID" value="NZ_VCKW01000034.1"/>
</dbReference>
<keyword evidence="2" id="KW-1185">Reference proteome</keyword>
<dbReference type="Gene3D" id="3.30.565.10">
    <property type="entry name" value="Histidine kinase-like ATPase, C-terminal domain"/>
    <property type="match status" value="1"/>
</dbReference>
<dbReference type="SUPFAM" id="SSF55874">
    <property type="entry name" value="ATPase domain of HSP90 chaperone/DNA topoisomerase II/histidine kinase"/>
    <property type="match status" value="1"/>
</dbReference>
<evidence type="ECO:0000313" key="1">
    <source>
        <dbReference type="EMBL" id="TMR04178.1"/>
    </source>
</evidence>
<dbReference type="GO" id="GO:0005524">
    <property type="term" value="F:ATP binding"/>
    <property type="evidence" value="ECO:0007669"/>
    <property type="project" value="UniProtKB-KW"/>
</dbReference>
<keyword evidence="1" id="KW-0547">Nucleotide-binding</keyword>
<dbReference type="InterPro" id="IPR050267">
    <property type="entry name" value="Anti-sigma-factor_SerPK"/>
</dbReference>
<protein>
    <submittedName>
        <fullName evidence="1">ATP-binding protein</fullName>
    </submittedName>
</protein>
<dbReference type="AlphaFoldDB" id="A0A5C4JGS3"/>
<reference evidence="1 2" key="1">
    <citation type="submission" date="2019-05" db="EMBL/GenBank/DDBJ databases">
        <title>Draft genome sequence of Actinomadura sp. 14C53.</title>
        <authorList>
            <person name="Saricaoglu S."/>
            <person name="Isik K."/>
        </authorList>
    </citation>
    <scope>NUCLEOTIDE SEQUENCE [LARGE SCALE GENOMIC DNA]</scope>
    <source>
        <strain evidence="1 2">14C53</strain>
    </source>
</reference>
<evidence type="ECO:0000313" key="2">
    <source>
        <dbReference type="Proteomes" id="UP000309174"/>
    </source>
</evidence>
<dbReference type="InterPro" id="IPR036890">
    <property type="entry name" value="HATPase_C_sf"/>
</dbReference>
<dbReference type="OrthoDB" id="3480034at2"/>
<organism evidence="1 2">
    <name type="scientific">Actinomadura soli</name>
    <dbReference type="NCBI Taxonomy" id="2508997"/>
    <lineage>
        <taxon>Bacteria</taxon>
        <taxon>Bacillati</taxon>
        <taxon>Actinomycetota</taxon>
        <taxon>Actinomycetes</taxon>
        <taxon>Streptosporangiales</taxon>
        <taxon>Thermomonosporaceae</taxon>
        <taxon>Actinomadura</taxon>
    </lineage>
</organism>
<gene>
    <name evidence="1" type="ORF">ETD83_09305</name>
</gene>
<dbReference type="CDD" id="cd16936">
    <property type="entry name" value="HATPase_RsbW-like"/>
    <property type="match status" value="1"/>
</dbReference>
<dbReference type="Proteomes" id="UP000309174">
    <property type="component" value="Unassembled WGS sequence"/>
</dbReference>
<proteinExistence type="predicted"/>